<sequence length="479" mass="54099">MIPCSIHCTVNKTGSLSRHRTVRSNSAHVVTVYYSGFGLRPALSTCEKDIRGGGGEGSSRYCTDHVWVTEELLIMQIMMKKIKLIEDQEKLVTQLLSAKLDMFRRNNQQNLETSHRDIHCVCRNFYMLDCLSKLLVDLSLKLQDDNSFGCSSVLEDTVVGNQETLFLTKEGHNPTDSLISGSEKPKNNLPPSSSYGVNLMLPHIHQCLADVNKIKLTQASIQTDLDTYNQRSHDLERKVFDLQHQVDQLNEERTYLRDQLKQVALKHTALKKNVKKRHQQEEQTLKLLTKKVSTLVILKNILNEYRSGETSRTTQGVRKMCKESMDKLIKIEAELKTLDKTVTVITRSNVGFTAQLQSDRIVDSNQELKTMFRVISNVGNRFNPSSGSFVAPHDGLYGFCVKLEQLTNTNFTVFFITKTGATKTVKEMAVSFSKSAPHSAFCVLDLAKDAHVLLKIELDGERVELKSSLTFSGWSIGYD</sequence>
<name>A0AAE0YN94_9GAST</name>
<evidence type="ECO:0000256" key="1">
    <source>
        <dbReference type="SAM" id="Coils"/>
    </source>
</evidence>
<dbReference type="Proteomes" id="UP001283361">
    <property type="component" value="Unassembled WGS sequence"/>
</dbReference>
<evidence type="ECO:0000313" key="3">
    <source>
        <dbReference type="EMBL" id="KAK3752202.1"/>
    </source>
</evidence>
<reference evidence="3" key="1">
    <citation type="journal article" date="2023" name="G3 (Bethesda)">
        <title>A reference genome for the long-term kleptoplast-retaining sea slug Elysia crispata morphotype clarki.</title>
        <authorList>
            <person name="Eastman K.E."/>
            <person name="Pendleton A.L."/>
            <person name="Shaikh M.A."/>
            <person name="Suttiyut T."/>
            <person name="Ogas R."/>
            <person name="Tomko P."/>
            <person name="Gavelis G."/>
            <person name="Widhalm J.R."/>
            <person name="Wisecaver J.H."/>
        </authorList>
    </citation>
    <scope>NUCLEOTIDE SEQUENCE</scope>
    <source>
        <strain evidence="3">ECLA1</strain>
    </source>
</reference>
<protein>
    <recommendedName>
        <fullName evidence="2">C1q domain-containing protein</fullName>
    </recommendedName>
</protein>
<feature type="domain" description="C1q" evidence="2">
    <location>
        <begin position="352"/>
        <end position="474"/>
    </location>
</feature>
<gene>
    <name evidence="3" type="ORF">RRG08_021066</name>
</gene>
<keyword evidence="1" id="KW-0175">Coiled coil</keyword>
<organism evidence="3 4">
    <name type="scientific">Elysia crispata</name>
    <name type="common">lettuce slug</name>
    <dbReference type="NCBI Taxonomy" id="231223"/>
    <lineage>
        <taxon>Eukaryota</taxon>
        <taxon>Metazoa</taxon>
        <taxon>Spiralia</taxon>
        <taxon>Lophotrochozoa</taxon>
        <taxon>Mollusca</taxon>
        <taxon>Gastropoda</taxon>
        <taxon>Heterobranchia</taxon>
        <taxon>Euthyneura</taxon>
        <taxon>Panpulmonata</taxon>
        <taxon>Sacoglossa</taxon>
        <taxon>Placobranchoidea</taxon>
        <taxon>Plakobranchidae</taxon>
        <taxon>Elysia</taxon>
    </lineage>
</organism>
<dbReference type="EMBL" id="JAWDGP010005779">
    <property type="protein sequence ID" value="KAK3752202.1"/>
    <property type="molecule type" value="Genomic_DNA"/>
</dbReference>
<accession>A0AAE0YN94</accession>
<dbReference type="Pfam" id="PF00386">
    <property type="entry name" value="C1q"/>
    <property type="match status" value="1"/>
</dbReference>
<dbReference type="AlphaFoldDB" id="A0AAE0YN94"/>
<evidence type="ECO:0000313" key="4">
    <source>
        <dbReference type="Proteomes" id="UP001283361"/>
    </source>
</evidence>
<comment type="caution">
    <text evidence="3">The sequence shown here is derived from an EMBL/GenBank/DDBJ whole genome shotgun (WGS) entry which is preliminary data.</text>
</comment>
<proteinExistence type="predicted"/>
<evidence type="ECO:0000259" key="2">
    <source>
        <dbReference type="Pfam" id="PF00386"/>
    </source>
</evidence>
<dbReference type="InterPro" id="IPR008983">
    <property type="entry name" value="Tumour_necrosis_fac-like_dom"/>
</dbReference>
<keyword evidence="4" id="KW-1185">Reference proteome</keyword>
<dbReference type="InterPro" id="IPR001073">
    <property type="entry name" value="C1q_dom"/>
</dbReference>
<dbReference type="Gene3D" id="2.60.120.40">
    <property type="match status" value="1"/>
</dbReference>
<dbReference type="SUPFAM" id="SSF49842">
    <property type="entry name" value="TNF-like"/>
    <property type="match status" value="1"/>
</dbReference>
<feature type="coiled-coil region" evidence="1">
    <location>
        <begin position="225"/>
        <end position="291"/>
    </location>
</feature>